<gene>
    <name evidence="1" type="ORF">DPC56_01745</name>
</gene>
<sequence>MESIEELEKKKKPHGKVTIIGLGRLGFRVALNLMEVHRGGPKEIKAIDGQRVTADDIIFRLKGANIGEYKVKFLERLAKGSTTRKVVGIPKYITKDNLHLIDGDIICISIAGGDTLPITASIIKHAHRIEASTISTMGVAGIGQEKIITKDISKIHKDNPIVKFLQNKGIKDHTLVGTGKLIRDWEPITGYTLDEIAKNITSHILKILHFGGGVN</sequence>
<evidence type="ECO:0000313" key="1">
    <source>
        <dbReference type="EMBL" id="RAO79529.1"/>
    </source>
</evidence>
<organism evidence="1 2">
    <name type="scientific">Methanothermobacter tenebrarum</name>
    <dbReference type="NCBI Taxonomy" id="680118"/>
    <lineage>
        <taxon>Archaea</taxon>
        <taxon>Methanobacteriati</taxon>
        <taxon>Methanobacteriota</taxon>
        <taxon>Methanomada group</taxon>
        <taxon>Methanobacteria</taxon>
        <taxon>Methanobacteriales</taxon>
        <taxon>Methanobacteriaceae</taxon>
        <taxon>Methanothermobacter</taxon>
    </lineage>
</organism>
<dbReference type="GO" id="GO:0008641">
    <property type="term" value="F:ubiquitin-like modifier activating enzyme activity"/>
    <property type="evidence" value="ECO:0007669"/>
    <property type="project" value="InterPro"/>
</dbReference>
<dbReference type="SUPFAM" id="SSF69572">
    <property type="entry name" value="Activating enzymes of the ubiquitin-like proteins"/>
    <property type="match status" value="1"/>
</dbReference>
<dbReference type="RefSeq" id="WP_112093358.1">
    <property type="nucleotide sequence ID" value="NZ_QLOE01000002.1"/>
</dbReference>
<name>A0A328PB46_9EURY</name>
<dbReference type="Gene3D" id="3.40.50.720">
    <property type="entry name" value="NAD(P)-binding Rossmann-like Domain"/>
    <property type="match status" value="1"/>
</dbReference>
<protein>
    <submittedName>
        <fullName evidence="1">Uncharacterized protein</fullName>
    </submittedName>
</protein>
<dbReference type="OrthoDB" id="63188at2157"/>
<evidence type="ECO:0000313" key="2">
    <source>
        <dbReference type="Proteomes" id="UP000249782"/>
    </source>
</evidence>
<dbReference type="Proteomes" id="UP000249782">
    <property type="component" value="Unassembled WGS sequence"/>
</dbReference>
<reference evidence="1 2" key="1">
    <citation type="submission" date="2018-06" db="EMBL/GenBank/DDBJ databases">
        <title>Draft genome sequence of hyperthermophilic methanogen Methanothermobacter tenebrarum sp. MCM-B 1447.</title>
        <authorList>
            <person name="Pore S.D."/>
            <person name="Dagar S."/>
            <person name="Dhakephalkar P.K."/>
        </authorList>
    </citation>
    <scope>NUCLEOTIDE SEQUENCE [LARGE SCALE GENOMIC DNA]</scope>
    <source>
        <strain evidence="1 2">MCM B 1447</strain>
    </source>
</reference>
<keyword evidence="2" id="KW-1185">Reference proteome</keyword>
<dbReference type="InterPro" id="IPR035985">
    <property type="entry name" value="Ubiquitin-activating_enz"/>
</dbReference>
<dbReference type="PIRSF" id="PIRSF006529">
    <property type="entry name" value="UCP006529_dinclt"/>
    <property type="match status" value="1"/>
</dbReference>
<dbReference type="EMBL" id="QLOE01000002">
    <property type="protein sequence ID" value="RAO79529.1"/>
    <property type="molecule type" value="Genomic_DNA"/>
</dbReference>
<dbReference type="AlphaFoldDB" id="A0A328PB46"/>
<proteinExistence type="predicted"/>
<accession>A0A328PB46</accession>
<dbReference type="InterPro" id="IPR012028">
    <property type="entry name" value="UCP006529_dinclt"/>
</dbReference>
<comment type="caution">
    <text evidence="1">The sequence shown here is derived from an EMBL/GenBank/DDBJ whole genome shotgun (WGS) entry which is preliminary data.</text>
</comment>